<protein>
    <submittedName>
        <fullName evidence="2">Dipeptidyl aminopeptidase/acylaminoacyl peptidase</fullName>
    </submittedName>
</protein>
<dbReference type="AlphaFoldDB" id="A0A7W7NQQ8"/>
<dbReference type="SUPFAM" id="SSF82171">
    <property type="entry name" value="DPP6 N-terminal domain-like"/>
    <property type="match status" value="1"/>
</dbReference>
<dbReference type="Gene3D" id="3.40.50.1820">
    <property type="entry name" value="alpha/beta hydrolase"/>
    <property type="match status" value="1"/>
</dbReference>
<name>A0A7W7NQQ8_9SPHN</name>
<dbReference type="GO" id="GO:0004177">
    <property type="term" value="F:aminopeptidase activity"/>
    <property type="evidence" value="ECO:0007669"/>
    <property type="project" value="UniProtKB-KW"/>
</dbReference>
<dbReference type="GO" id="GO:0004252">
    <property type="term" value="F:serine-type endopeptidase activity"/>
    <property type="evidence" value="ECO:0007669"/>
    <property type="project" value="TreeGrafter"/>
</dbReference>
<evidence type="ECO:0000256" key="1">
    <source>
        <dbReference type="ARBA" id="ARBA00022801"/>
    </source>
</evidence>
<dbReference type="SUPFAM" id="SSF53474">
    <property type="entry name" value="alpha/beta-Hydrolases"/>
    <property type="match status" value="1"/>
</dbReference>
<comment type="caution">
    <text evidence="2">The sequence shown here is derived from an EMBL/GenBank/DDBJ whole genome shotgun (WGS) entry which is preliminary data.</text>
</comment>
<organism evidence="2 3">
    <name type="scientific">Sphingomonas kyeonggiensis</name>
    <dbReference type="NCBI Taxonomy" id="1268553"/>
    <lineage>
        <taxon>Bacteria</taxon>
        <taxon>Pseudomonadati</taxon>
        <taxon>Pseudomonadota</taxon>
        <taxon>Alphaproteobacteria</taxon>
        <taxon>Sphingomonadales</taxon>
        <taxon>Sphingomonadaceae</taxon>
        <taxon>Sphingomonas</taxon>
    </lineage>
</organism>
<keyword evidence="3" id="KW-1185">Reference proteome</keyword>
<keyword evidence="2" id="KW-0031">Aminopeptidase</keyword>
<evidence type="ECO:0000313" key="2">
    <source>
        <dbReference type="EMBL" id="MBB4837031.1"/>
    </source>
</evidence>
<dbReference type="RefSeq" id="WP_184160918.1">
    <property type="nucleotide sequence ID" value="NZ_JACHLN010000001.1"/>
</dbReference>
<dbReference type="PANTHER" id="PTHR42776">
    <property type="entry name" value="SERINE PEPTIDASE S9 FAMILY MEMBER"/>
    <property type="match status" value="1"/>
</dbReference>
<dbReference type="InterPro" id="IPR029058">
    <property type="entry name" value="AB_hydrolase_fold"/>
</dbReference>
<proteinExistence type="predicted"/>
<reference evidence="2 3" key="1">
    <citation type="submission" date="2020-08" db="EMBL/GenBank/DDBJ databases">
        <title>Functional genomics of gut bacteria from endangered species of beetles.</title>
        <authorList>
            <person name="Carlos-Shanley C."/>
        </authorList>
    </citation>
    <scope>NUCLEOTIDE SEQUENCE [LARGE SCALE GENOMIC DNA]</scope>
    <source>
        <strain evidence="2 3">S00224</strain>
    </source>
</reference>
<dbReference type="PANTHER" id="PTHR42776:SF27">
    <property type="entry name" value="DIPEPTIDYL PEPTIDASE FAMILY MEMBER 6"/>
    <property type="match status" value="1"/>
</dbReference>
<gene>
    <name evidence="2" type="ORF">HNP52_000082</name>
</gene>
<dbReference type="EMBL" id="JACHLN010000001">
    <property type="protein sequence ID" value="MBB4837031.1"/>
    <property type="molecule type" value="Genomic_DNA"/>
</dbReference>
<dbReference type="Gene3D" id="2.120.10.30">
    <property type="entry name" value="TolB, C-terminal domain"/>
    <property type="match status" value="1"/>
</dbReference>
<keyword evidence="1" id="KW-0378">Hydrolase</keyword>
<accession>A0A7W7NQQ8</accession>
<keyword evidence="2" id="KW-0645">Protease</keyword>
<evidence type="ECO:0000313" key="3">
    <source>
        <dbReference type="Proteomes" id="UP000575241"/>
    </source>
</evidence>
<dbReference type="Proteomes" id="UP000575241">
    <property type="component" value="Unassembled WGS sequence"/>
</dbReference>
<dbReference type="InterPro" id="IPR011042">
    <property type="entry name" value="6-blade_b-propeller_TolB-like"/>
</dbReference>
<sequence>MSAGIRHIRTSWLIYAAIGITAAIPPAWAQPSKCPRRSITFEDQLRFTVFGEYASDNFKENPVRYSPDGQSYSLVTYQGDAAAKGVRFTLWVGRKSSDGLWQRPSPLKSRVTSRVPGISSVVWSADSKHILYLASDENASSVVELDTLTREERILASSPTRVVAFAASADGKRLLYVARPTAKPLLSARERLSGMLVNGPSLAELFSDRATDEGAPGTSQPLEVWVKDEDKPPRLVRGLGGTPAGFDLSVSPNGAIGLVRVSLSEIPRDWLGYTNPQIAQAARQGGMIFQRFDKVDLESGAASPLLNAPTFAPPGSYQWVQDGRAVVVAGTMMPLPGGQAPDPQDLSEPVAVEVGIELPYLKVIARGNWRLVAGMGSDDLTLARLPPWDWSARSPDTGVRFRRSQKRWLQADEAAVGSLAGRTIRLAQGQEQRPILVASAAQQRTAILLDPNGYLDCVRMDHVENIHWDVGNGARMQGGLFYPPGFRPGTRYPLIIQTHGWNPQRFTLSGAAENIFTARLLAAQGFVVAQVDELPSALDTTEAEGRYASAAFDALVVDLSRRHIIDPSNVGIIGYSRTGYHVRYALTNGATNYRAAAIIDGMDAGYFQYAASAGGRIDLLQRTFETMNGGSAFQSPEKWVATNPSFNLAKVRAPVRLVGLMPGSLLFNWEWFAGLKALDKDVEFIWAPDGGHDPLNPETRGMVQLGTAEWLRRQMMPEKPPLAPSQ</sequence>